<keyword evidence="7" id="KW-0472">Membrane</keyword>
<evidence type="ECO:0000313" key="10">
    <source>
        <dbReference type="Proteomes" id="UP001354989"/>
    </source>
</evidence>
<feature type="transmembrane region" description="Helical" evidence="7">
    <location>
        <begin position="55"/>
        <end position="72"/>
    </location>
</feature>
<keyword evidence="7" id="KW-1133">Transmembrane helix</keyword>
<dbReference type="InterPro" id="IPR005467">
    <property type="entry name" value="His_kinase_dom"/>
</dbReference>
<feature type="transmembrane region" description="Helical" evidence="7">
    <location>
        <begin position="130"/>
        <end position="148"/>
    </location>
</feature>
<dbReference type="PANTHER" id="PTHR43711:SF26">
    <property type="entry name" value="SENSOR HISTIDINE KINASE RCSC"/>
    <property type="match status" value="1"/>
</dbReference>
<dbReference type="EMBL" id="AP025293">
    <property type="protein sequence ID" value="BDD01023.1"/>
    <property type="molecule type" value="Genomic_DNA"/>
</dbReference>
<evidence type="ECO:0000256" key="6">
    <source>
        <dbReference type="ARBA" id="ARBA00023012"/>
    </source>
</evidence>
<evidence type="ECO:0000259" key="8">
    <source>
        <dbReference type="PROSITE" id="PS50109"/>
    </source>
</evidence>
<dbReference type="PANTHER" id="PTHR43711">
    <property type="entry name" value="TWO-COMPONENT HISTIDINE KINASE"/>
    <property type="match status" value="1"/>
</dbReference>
<feature type="domain" description="Histidine kinase" evidence="8">
    <location>
        <begin position="325"/>
        <end position="544"/>
    </location>
</feature>
<evidence type="ECO:0000256" key="5">
    <source>
        <dbReference type="ARBA" id="ARBA00022777"/>
    </source>
</evidence>
<evidence type="ECO:0000256" key="1">
    <source>
        <dbReference type="ARBA" id="ARBA00000085"/>
    </source>
</evidence>
<evidence type="ECO:0000256" key="4">
    <source>
        <dbReference type="ARBA" id="ARBA00022679"/>
    </source>
</evidence>
<dbReference type="InterPro" id="IPR050736">
    <property type="entry name" value="Sensor_HK_Regulatory"/>
</dbReference>
<protein>
    <recommendedName>
        <fullName evidence="2">histidine kinase</fullName>
        <ecNumber evidence="2">2.7.13.3</ecNumber>
    </recommendedName>
</protein>
<keyword evidence="6" id="KW-0902">Two-component regulatory system</keyword>
<keyword evidence="9" id="KW-0614">Plasmid</keyword>
<keyword evidence="3" id="KW-0597">Phosphoprotein</keyword>
<dbReference type="SUPFAM" id="SSF55874">
    <property type="entry name" value="ATPase domain of HSP90 chaperone/DNA topoisomerase II/histidine kinase"/>
    <property type="match status" value="1"/>
</dbReference>
<dbReference type="CDD" id="cd00082">
    <property type="entry name" value="HisKA"/>
    <property type="match status" value="1"/>
</dbReference>
<feature type="transmembrane region" description="Helical" evidence="7">
    <location>
        <begin position="164"/>
        <end position="181"/>
    </location>
</feature>
<dbReference type="InterPro" id="IPR004358">
    <property type="entry name" value="Sig_transdc_His_kin-like_C"/>
</dbReference>
<feature type="transmembrane region" description="Helical" evidence="7">
    <location>
        <begin position="79"/>
        <end position="100"/>
    </location>
</feature>
<dbReference type="InterPro" id="IPR003661">
    <property type="entry name" value="HisK_dim/P_dom"/>
</dbReference>
<comment type="catalytic activity">
    <reaction evidence="1">
        <text>ATP + protein L-histidine = ADP + protein N-phospho-L-histidine.</text>
        <dbReference type="EC" id="2.7.13.3"/>
    </reaction>
</comment>
<dbReference type="SMART" id="SM00387">
    <property type="entry name" value="HATPase_c"/>
    <property type="match status" value="1"/>
</dbReference>
<reference evidence="9 10" key="1">
    <citation type="submission" date="2021-12" db="EMBL/GenBank/DDBJ databases">
        <title>Genome sequencing of bacteria with rrn-lacking chromosome and rrn-plasmid.</title>
        <authorList>
            <person name="Anda M."/>
            <person name="Iwasaki W."/>
        </authorList>
    </citation>
    <scope>NUCLEOTIDE SEQUENCE [LARGE SCALE GENOMIC DNA]</scope>
    <source>
        <strain evidence="9 10">NBRC 101262</strain>
        <plasmid evidence="9 10">pPP1</plasmid>
    </source>
</reference>
<feature type="transmembrane region" description="Helical" evidence="7">
    <location>
        <begin position="27"/>
        <end position="49"/>
    </location>
</feature>
<sequence>MTRTKNLWREISMLLGISPEVSYEERMLNIIGSVLLLLSTSNVMFFESLGLPFPMRYAMILNVPLSMLVLYFNRRLKRFGLALIALFFIQINLGISEWVFLGGMQGTFPFLFIVSQVMNFSVVKHQWQWPYLFASLLMVVIIGVVRSMEVVPVVVPDHVDEIRFGQFVTVFIVTSACLVSLRKAEHAKRQQLADNYVFQQHLLQALEQDSFLVSLMKKRGQTVVSYISDSIHYHFPNQTVEQIKQMVLGFSAVKLLDGQVVAQQEEEVVLGTKKRYFKIIHQQIQGTLNLIVQDITPLRKQEEGLRVALAKELELNKMKSEFISMVSHQFRTPLTTIHSATELLKLYASAGSRRDFMRMGSAKISQVQESVVGLTAIMERLLDFGKIEAGEMRLQINELDMVELVTKVIDQQKKIYPERSLLFTCIGQPKLVPVDRYLFKHIFGNLINNAMKYSDEDSTVEVFLFFHEESYTIYVCDRGIGISQEEIGHLFTPFFRAKNAENHKGTGIGLAFVKHFVEMNQGEIFVSSRLGVGTSFALVMPYRLREELDADEGAAHEDESQVIGQGEVV</sequence>
<organism evidence="9 10">
    <name type="scientific">Persicobacter psychrovividus</name>
    <dbReference type="NCBI Taxonomy" id="387638"/>
    <lineage>
        <taxon>Bacteria</taxon>
        <taxon>Pseudomonadati</taxon>
        <taxon>Bacteroidota</taxon>
        <taxon>Cytophagia</taxon>
        <taxon>Cytophagales</taxon>
        <taxon>Persicobacteraceae</taxon>
        <taxon>Persicobacter</taxon>
    </lineage>
</organism>
<geneLocation type="plasmid" evidence="9 10">
    <name>pPP1</name>
</geneLocation>
<evidence type="ECO:0000256" key="7">
    <source>
        <dbReference type="SAM" id="Phobius"/>
    </source>
</evidence>
<dbReference type="SMART" id="SM00388">
    <property type="entry name" value="HisKA"/>
    <property type="match status" value="1"/>
</dbReference>
<feature type="transmembrane region" description="Helical" evidence="7">
    <location>
        <begin position="106"/>
        <end position="123"/>
    </location>
</feature>
<dbReference type="Gene3D" id="3.30.565.10">
    <property type="entry name" value="Histidine kinase-like ATPase, C-terminal domain"/>
    <property type="match status" value="1"/>
</dbReference>
<dbReference type="Pfam" id="PF00512">
    <property type="entry name" value="HisKA"/>
    <property type="match status" value="1"/>
</dbReference>
<dbReference type="EC" id="2.7.13.3" evidence="2"/>
<dbReference type="Proteomes" id="UP001354989">
    <property type="component" value="Plasmid pPP1"/>
</dbReference>
<evidence type="ECO:0000313" key="9">
    <source>
        <dbReference type="EMBL" id="BDD01023.1"/>
    </source>
</evidence>
<keyword evidence="7" id="KW-0812">Transmembrane</keyword>
<dbReference type="RefSeq" id="WP_338398227.1">
    <property type="nucleotide sequence ID" value="NZ_AP025293.1"/>
</dbReference>
<dbReference type="PROSITE" id="PS50109">
    <property type="entry name" value="HIS_KIN"/>
    <property type="match status" value="1"/>
</dbReference>
<gene>
    <name evidence="9" type="ORF">PEPS_33030</name>
</gene>
<keyword evidence="5" id="KW-0418">Kinase</keyword>
<dbReference type="InterPro" id="IPR036890">
    <property type="entry name" value="HATPase_C_sf"/>
</dbReference>
<dbReference type="InterPro" id="IPR036097">
    <property type="entry name" value="HisK_dim/P_sf"/>
</dbReference>
<keyword evidence="10" id="KW-1185">Reference proteome</keyword>
<dbReference type="InterPro" id="IPR003594">
    <property type="entry name" value="HATPase_dom"/>
</dbReference>
<keyword evidence="4" id="KW-0808">Transferase</keyword>
<dbReference type="Pfam" id="PF02518">
    <property type="entry name" value="HATPase_c"/>
    <property type="match status" value="1"/>
</dbReference>
<proteinExistence type="predicted"/>
<dbReference type="PRINTS" id="PR00344">
    <property type="entry name" value="BCTRLSENSOR"/>
</dbReference>
<dbReference type="Gene3D" id="1.10.287.130">
    <property type="match status" value="1"/>
</dbReference>
<name>A0ABM7VJ52_9BACT</name>
<evidence type="ECO:0000256" key="3">
    <source>
        <dbReference type="ARBA" id="ARBA00022553"/>
    </source>
</evidence>
<accession>A0ABM7VJ52</accession>
<evidence type="ECO:0000256" key="2">
    <source>
        <dbReference type="ARBA" id="ARBA00012438"/>
    </source>
</evidence>
<dbReference type="SUPFAM" id="SSF47384">
    <property type="entry name" value="Homodimeric domain of signal transducing histidine kinase"/>
    <property type="match status" value="1"/>
</dbReference>